<dbReference type="InterPro" id="IPR003961">
    <property type="entry name" value="FN3_dom"/>
</dbReference>
<dbReference type="InterPro" id="IPR013783">
    <property type="entry name" value="Ig-like_fold"/>
</dbReference>
<feature type="non-terminal residue" evidence="3">
    <location>
        <position position="140"/>
    </location>
</feature>
<feature type="domain" description="Fibronectin type-III" evidence="2">
    <location>
        <begin position="16"/>
        <end position="102"/>
    </location>
</feature>
<feature type="compositionally biased region" description="Polar residues" evidence="1">
    <location>
        <begin position="88"/>
        <end position="99"/>
    </location>
</feature>
<proteinExistence type="predicted"/>
<evidence type="ECO:0000313" key="3">
    <source>
        <dbReference type="EMBL" id="GAG05384.1"/>
    </source>
</evidence>
<evidence type="ECO:0000256" key="1">
    <source>
        <dbReference type="SAM" id="MobiDB-lite"/>
    </source>
</evidence>
<dbReference type="SUPFAM" id="SSF49265">
    <property type="entry name" value="Fibronectin type III"/>
    <property type="match status" value="1"/>
</dbReference>
<dbReference type="AlphaFoldDB" id="X0UHZ1"/>
<protein>
    <recommendedName>
        <fullName evidence="2">Fibronectin type-III domain-containing protein</fullName>
    </recommendedName>
</protein>
<dbReference type="CDD" id="cd00063">
    <property type="entry name" value="FN3"/>
    <property type="match status" value="1"/>
</dbReference>
<sequence length="140" mass="14855">MTDGADTSTEVLPFDAPTGLTTDVVSPYQIDLNWFPPAETPEKAVSYKVYRDGIAVVFPIPTSYSDKELTPLTTYSYTVSAVNIYGGESSQSSPTSATTLPEGGGGTAFIPPTPPEVVLEKSLIINNGEVYTNSVKVISL</sequence>
<dbReference type="Pfam" id="PF00041">
    <property type="entry name" value="fn3"/>
    <property type="match status" value="1"/>
</dbReference>
<gene>
    <name evidence="3" type="ORF">S01H1_38476</name>
</gene>
<dbReference type="SMART" id="SM00060">
    <property type="entry name" value="FN3"/>
    <property type="match status" value="1"/>
</dbReference>
<feature type="region of interest" description="Disordered" evidence="1">
    <location>
        <begin position="88"/>
        <end position="110"/>
    </location>
</feature>
<dbReference type="Gene3D" id="2.60.40.10">
    <property type="entry name" value="Immunoglobulins"/>
    <property type="match status" value="1"/>
</dbReference>
<dbReference type="EMBL" id="BARS01024223">
    <property type="protein sequence ID" value="GAG05384.1"/>
    <property type="molecule type" value="Genomic_DNA"/>
</dbReference>
<accession>X0UHZ1</accession>
<organism evidence="3">
    <name type="scientific">marine sediment metagenome</name>
    <dbReference type="NCBI Taxonomy" id="412755"/>
    <lineage>
        <taxon>unclassified sequences</taxon>
        <taxon>metagenomes</taxon>
        <taxon>ecological metagenomes</taxon>
    </lineage>
</organism>
<dbReference type="InterPro" id="IPR036116">
    <property type="entry name" value="FN3_sf"/>
</dbReference>
<reference evidence="3" key="1">
    <citation type="journal article" date="2014" name="Front. Microbiol.">
        <title>High frequency of phylogenetically diverse reductive dehalogenase-homologous genes in deep subseafloor sedimentary metagenomes.</title>
        <authorList>
            <person name="Kawai M."/>
            <person name="Futagami T."/>
            <person name="Toyoda A."/>
            <person name="Takaki Y."/>
            <person name="Nishi S."/>
            <person name="Hori S."/>
            <person name="Arai W."/>
            <person name="Tsubouchi T."/>
            <person name="Morono Y."/>
            <person name="Uchiyama I."/>
            <person name="Ito T."/>
            <person name="Fujiyama A."/>
            <person name="Inagaki F."/>
            <person name="Takami H."/>
        </authorList>
    </citation>
    <scope>NUCLEOTIDE SEQUENCE</scope>
    <source>
        <strain evidence="3">Expedition CK06-06</strain>
    </source>
</reference>
<comment type="caution">
    <text evidence="3">The sequence shown here is derived from an EMBL/GenBank/DDBJ whole genome shotgun (WGS) entry which is preliminary data.</text>
</comment>
<dbReference type="PROSITE" id="PS50853">
    <property type="entry name" value="FN3"/>
    <property type="match status" value="1"/>
</dbReference>
<name>X0UHZ1_9ZZZZ</name>
<evidence type="ECO:0000259" key="2">
    <source>
        <dbReference type="PROSITE" id="PS50853"/>
    </source>
</evidence>